<name>A0A8H6UCW9_9EURO</name>
<dbReference type="PROSITE" id="PS51186">
    <property type="entry name" value="GNAT"/>
    <property type="match status" value="1"/>
</dbReference>
<dbReference type="Gene3D" id="3.40.630.30">
    <property type="match status" value="1"/>
</dbReference>
<dbReference type="PANTHER" id="PTHR42791">
    <property type="entry name" value="GNAT FAMILY ACETYLTRANSFERASE"/>
    <property type="match status" value="1"/>
</dbReference>
<gene>
    <name evidence="2" type="ORF">CNMCM5793_006764</name>
</gene>
<sequence length="421" mass="48643">MSLVFFFCYLPNLYPASKDSGNSESDALQQTSWTALDAIPTLLQTHFRLCRNINLVLRRDHQAPPFEAPELLRGAVMAKLKQILQRTDEFSRTIAPKGVEFAVYPSIAAFELYLAQAKENGGLFKEGNWDLRDGESRVWRSVQLSCFEEEKRTSDAVPSVEEKNRGPGYWVKTHVVDWLEQEKMTFCLIMLTYTIQERELTLVAPFVEDTGDIKMAKGTRHPTISTFEIKPVELEDISAITELWYKAFSIPQNLKMLPDTPGLRQWWNEAHRQDILHNPHRRYLKVVDVISPGFIVAYAKWDLNPQQSGRRFPPWHEESDHQACNELFGMLEKERNKFFGDKQFYYLDMLVTHPDYRRQGAGSMLIQWGCDRADEEGVPAYVDAHHAAAPLYQKFGFRARTDLKVDLQGAVPMVREPRLKN</sequence>
<comment type="caution">
    <text evidence="2">The sequence shown here is derived from an EMBL/GenBank/DDBJ whole genome shotgun (WGS) entry which is preliminary data.</text>
</comment>
<feature type="domain" description="N-acetyltransferase" evidence="1">
    <location>
        <begin position="227"/>
        <end position="418"/>
    </location>
</feature>
<dbReference type="Pfam" id="PF00583">
    <property type="entry name" value="Acetyltransf_1"/>
    <property type="match status" value="1"/>
</dbReference>
<reference evidence="2" key="1">
    <citation type="submission" date="2020-06" db="EMBL/GenBank/DDBJ databases">
        <title>Draft genome sequences of strains closely related to Aspergillus parafelis and Aspergillus hiratsukae.</title>
        <authorList>
            <person name="Dos Santos R.A.C."/>
            <person name="Rivero-Menendez O."/>
            <person name="Steenwyk J.L."/>
            <person name="Mead M.E."/>
            <person name="Goldman G.H."/>
            <person name="Alastruey-Izquierdo A."/>
            <person name="Rokas A."/>
        </authorList>
    </citation>
    <scope>NUCLEOTIDE SEQUENCE</scope>
    <source>
        <strain evidence="2">CNM-CM5793</strain>
    </source>
</reference>
<dbReference type="InterPro" id="IPR000182">
    <property type="entry name" value="GNAT_dom"/>
</dbReference>
<dbReference type="CDD" id="cd04301">
    <property type="entry name" value="NAT_SF"/>
    <property type="match status" value="1"/>
</dbReference>
<dbReference type="PANTHER" id="PTHR42791:SF17">
    <property type="entry name" value="ACETYLTRANSFERASE, GNAT FAMILY FAMILY (AFU_ORTHOLOGUE AFUA_8G05690)"/>
    <property type="match status" value="1"/>
</dbReference>
<dbReference type="EMBL" id="JACBAD010002085">
    <property type="protein sequence ID" value="KAF7117641.1"/>
    <property type="molecule type" value="Genomic_DNA"/>
</dbReference>
<dbReference type="InterPro" id="IPR052523">
    <property type="entry name" value="Trichothecene_AcTrans"/>
</dbReference>
<accession>A0A8H6UCW9</accession>
<evidence type="ECO:0000313" key="3">
    <source>
        <dbReference type="Proteomes" id="UP000630445"/>
    </source>
</evidence>
<dbReference type="GO" id="GO:0016747">
    <property type="term" value="F:acyltransferase activity, transferring groups other than amino-acyl groups"/>
    <property type="evidence" value="ECO:0007669"/>
    <property type="project" value="InterPro"/>
</dbReference>
<dbReference type="Proteomes" id="UP000630445">
    <property type="component" value="Unassembled WGS sequence"/>
</dbReference>
<evidence type="ECO:0000313" key="2">
    <source>
        <dbReference type="EMBL" id="KAF7117641.1"/>
    </source>
</evidence>
<evidence type="ECO:0000259" key="1">
    <source>
        <dbReference type="PROSITE" id="PS51186"/>
    </source>
</evidence>
<dbReference type="SUPFAM" id="SSF55729">
    <property type="entry name" value="Acyl-CoA N-acyltransferases (Nat)"/>
    <property type="match status" value="1"/>
</dbReference>
<proteinExistence type="predicted"/>
<organism evidence="2 3">
    <name type="scientific">Aspergillus hiratsukae</name>
    <dbReference type="NCBI Taxonomy" id="1194566"/>
    <lineage>
        <taxon>Eukaryota</taxon>
        <taxon>Fungi</taxon>
        <taxon>Dikarya</taxon>
        <taxon>Ascomycota</taxon>
        <taxon>Pezizomycotina</taxon>
        <taxon>Eurotiomycetes</taxon>
        <taxon>Eurotiomycetidae</taxon>
        <taxon>Eurotiales</taxon>
        <taxon>Aspergillaceae</taxon>
        <taxon>Aspergillus</taxon>
        <taxon>Aspergillus subgen. Fumigati</taxon>
    </lineage>
</organism>
<dbReference type="OrthoDB" id="2115692at2759"/>
<dbReference type="AlphaFoldDB" id="A0A8H6UCW9"/>
<keyword evidence="3" id="KW-1185">Reference proteome</keyword>
<dbReference type="InterPro" id="IPR016181">
    <property type="entry name" value="Acyl_CoA_acyltransferase"/>
</dbReference>
<protein>
    <recommendedName>
        <fullName evidence="1">N-acetyltransferase domain-containing protein</fullName>
    </recommendedName>
</protein>